<comment type="caution">
    <text evidence="17">The sequence shown here is derived from an EMBL/GenBank/DDBJ whole genome shotgun (WGS) entry which is preliminary data.</text>
</comment>
<evidence type="ECO:0000256" key="15">
    <source>
        <dbReference type="SAM" id="Phobius"/>
    </source>
</evidence>
<accession>A0A9P6Q0T5</accession>
<keyword evidence="3" id="KW-0813">Transport</keyword>
<evidence type="ECO:0000256" key="13">
    <source>
        <dbReference type="SAM" id="Coils"/>
    </source>
</evidence>
<evidence type="ECO:0000256" key="4">
    <source>
        <dbReference type="ARBA" id="ARBA00022475"/>
    </source>
</evidence>
<dbReference type="InterPro" id="IPR005821">
    <property type="entry name" value="Ion_trans_dom"/>
</dbReference>
<dbReference type="PANTHER" id="PTHR46480:SF1">
    <property type="entry name" value="VOLTAGE-GATED HYDROGEN CHANNEL 1"/>
    <property type="match status" value="1"/>
</dbReference>
<dbReference type="SUPFAM" id="SSF81324">
    <property type="entry name" value="Voltage-gated potassium channels"/>
    <property type="match status" value="1"/>
</dbReference>
<dbReference type="Proteomes" id="UP000807716">
    <property type="component" value="Unassembled WGS sequence"/>
</dbReference>
<evidence type="ECO:0000256" key="5">
    <source>
        <dbReference type="ARBA" id="ARBA00022692"/>
    </source>
</evidence>
<feature type="transmembrane region" description="Helical" evidence="15">
    <location>
        <begin position="51"/>
        <end position="72"/>
    </location>
</feature>
<evidence type="ECO:0000256" key="12">
    <source>
        <dbReference type="ARBA" id="ARBA00031989"/>
    </source>
</evidence>
<keyword evidence="4" id="KW-1003">Cell membrane</keyword>
<dbReference type="PANTHER" id="PTHR46480">
    <property type="entry name" value="F20B24.22"/>
    <property type="match status" value="1"/>
</dbReference>
<keyword evidence="6" id="KW-0851">Voltage-gated channel</keyword>
<dbReference type="Gene3D" id="1.20.120.350">
    <property type="entry name" value="Voltage-gated potassium channels. Chain C"/>
    <property type="match status" value="1"/>
</dbReference>
<dbReference type="GO" id="GO:0030171">
    <property type="term" value="F:voltage-gated proton channel activity"/>
    <property type="evidence" value="ECO:0007669"/>
    <property type="project" value="InterPro"/>
</dbReference>
<keyword evidence="11" id="KW-0407">Ion channel</keyword>
<evidence type="ECO:0000313" key="17">
    <source>
        <dbReference type="EMBL" id="KAG0258154.1"/>
    </source>
</evidence>
<evidence type="ECO:0000313" key="18">
    <source>
        <dbReference type="Proteomes" id="UP000807716"/>
    </source>
</evidence>
<keyword evidence="10 15" id="KW-0472">Membrane</keyword>
<keyword evidence="9" id="KW-0406">Ion transport</keyword>
<feature type="region of interest" description="Disordered" evidence="14">
    <location>
        <begin position="1"/>
        <end position="26"/>
    </location>
</feature>
<feature type="domain" description="Ion transport" evidence="16">
    <location>
        <begin position="61"/>
        <end position="167"/>
    </location>
</feature>
<organism evidence="17 18">
    <name type="scientific">Actinomortierella ambigua</name>
    <dbReference type="NCBI Taxonomy" id="1343610"/>
    <lineage>
        <taxon>Eukaryota</taxon>
        <taxon>Fungi</taxon>
        <taxon>Fungi incertae sedis</taxon>
        <taxon>Mucoromycota</taxon>
        <taxon>Mortierellomycotina</taxon>
        <taxon>Mortierellomycetes</taxon>
        <taxon>Mortierellales</taxon>
        <taxon>Mortierellaceae</taxon>
        <taxon>Actinomortierella</taxon>
    </lineage>
</organism>
<dbReference type="OrthoDB" id="427456at2759"/>
<reference evidence="17" key="1">
    <citation type="journal article" date="2020" name="Fungal Divers.">
        <title>Resolving the Mortierellaceae phylogeny through synthesis of multi-gene phylogenetics and phylogenomics.</title>
        <authorList>
            <person name="Vandepol N."/>
            <person name="Liber J."/>
            <person name="Desiro A."/>
            <person name="Na H."/>
            <person name="Kennedy M."/>
            <person name="Barry K."/>
            <person name="Grigoriev I.V."/>
            <person name="Miller A.N."/>
            <person name="O'Donnell K."/>
            <person name="Stajich J.E."/>
            <person name="Bonito G."/>
        </authorList>
    </citation>
    <scope>NUCLEOTIDE SEQUENCE</scope>
    <source>
        <strain evidence="17">BC1065</strain>
    </source>
</reference>
<dbReference type="InterPro" id="IPR031846">
    <property type="entry name" value="Hvcn1"/>
</dbReference>
<gene>
    <name evidence="17" type="ORF">DFQ27_004787</name>
</gene>
<keyword evidence="7 15" id="KW-1133">Transmembrane helix</keyword>
<proteinExistence type="predicted"/>
<evidence type="ECO:0000259" key="16">
    <source>
        <dbReference type="Pfam" id="PF00520"/>
    </source>
</evidence>
<evidence type="ECO:0000256" key="9">
    <source>
        <dbReference type="ARBA" id="ARBA00023065"/>
    </source>
</evidence>
<keyword evidence="18" id="KW-1185">Reference proteome</keyword>
<dbReference type="GO" id="GO:0034702">
    <property type="term" value="C:monoatomic ion channel complex"/>
    <property type="evidence" value="ECO:0007669"/>
    <property type="project" value="UniProtKB-KW"/>
</dbReference>
<dbReference type="GO" id="GO:0005886">
    <property type="term" value="C:plasma membrane"/>
    <property type="evidence" value="ECO:0007669"/>
    <property type="project" value="UniProtKB-SubCell"/>
</dbReference>
<dbReference type="InterPro" id="IPR027359">
    <property type="entry name" value="Volt_channel_dom_sf"/>
</dbReference>
<comment type="subcellular location">
    <subcellularLocation>
        <location evidence="1">Cell membrane</location>
        <topology evidence="1">Multi-pass membrane protein</topology>
    </subcellularLocation>
</comment>
<evidence type="ECO:0000256" key="10">
    <source>
        <dbReference type="ARBA" id="ARBA00023136"/>
    </source>
</evidence>
<feature type="transmembrane region" description="Helical" evidence="15">
    <location>
        <begin position="92"/>
        <end position="112"/>
    </location>
</feature>
<evidence type="ECO:0000256" key="14">
    <source>
        <dbReference type="SAM" id="MobiDB-lite"/>
    </source>
</evidence>
<evidence type="ECO:0000256" key="7">
    <source>
        <dbReference type="ARBA" id="ARBA00022989"/>
    </source>
</evidence>
<sequence length="215" mass="24641">MSQYAYGSIPDSEPAEVADGDQPQHPSELIEEGCFPEARHRIGKVLESKRAHMAILGLTVFDILLVILQIGASLLHLDETKEELWVLKLFEHLSLAIVSFFVLEILLKLFTFGPKYFWKGTHHGILHLIDAVIIFISFFLEVFVKSTEALELGSLLIIFRLWRIVKLTGTVAIEVNEQDGYKIKDLQLRVRQLEQQLEESQAEVTRLRQFTQDQV</sequence>
<dbReference type="AlphaFoldDB" id="A0A9P6Q0T5"/>
<evidence type="ECO:0000256" key="2">
    <source>
        <dbReference type="ARBA" id="ARBA00015897"/>
    </source>
</evidence>
<protein>
    <recommendedName>
        <fullName evidence="2">Voltage-gated hydrogen channel 1</fullName>
    </recommendedName>
    <alternativeName>
        <fullName evidence="12">Hydrogen voltage-gated channel 1</fullName>
    </alternativeName>
</protein>
<feature type="coiled-coil region" evidence="13">
    <location>
        <begin position="176"/>
        <end position="210"/>
    </location>
</feature>
<keyword evidence="5 15" id="KW-0812">Transmembrane</keyword>
<evidence type="ECO:0000256" key="6">
    <source>
        <dbReference type="ARBA" id="ARBA00022882"/>
    </source>
</evidence>
<dbReference type="Pfam" id="PF00520">
    <property type="entry name" value="Ion_trans"/>
    <property type="match status" value="1"/>
</dbReference>
<evidence type="ECO:0000256" key="3">
    <source>
        <dbReference type="ARBA" id="ARBA00022448"/>
    </source>
</evidence>
<evidence type="ECO:0000256" key="11">
    <source>
        <dbReference type="ARBA" id="ARBA00023303"/>
    </source>
</evidence>
<evidence type="ECO:0000256" key="8">
    <source>
        <dbReference type="ARBA" id="ARBA00023054"/>
    </source>
</evidence>
<keyword evidence="8 13" id="KW-0175">Coiled coil</keyword>
<evidence type="ECO:0000256" key="1">
    <source>
        <dbReference type="ARBA" id="ARBA00004651"/>
    </source>
</evidence>
<dbReference type="EMBL" id="JAAAJB010000335">
    <property type="protein sequence ID" value="KAG0258154.1"/>
    <property type="molecule type" value="Genomic_DNA"/>
</dbReference>
<name>A0A9P6Q0T5_9FUNG</name>
<feature type="transmembrane region" description="Helical" evidence="15">
    <location>
        <begin position="124"/>
        <end position="144"/>
    </location>
</feature>